<feature type="non-terminal residue" evidence="1">
    <location>
        <position position="70"/>
    </location>
</feature>
<dbReference type="Proteomes" id="UP001589627">
    <property type="component" value="Unassembled WGS sequence"/>
</dbReference>
<evidence type="ECO:0000313" key="1">
    <source>
        <dbReference type="EMBL" id="MFB9837660.1"/>
    </source>
</evidence>
<name>A0ABV5YRF8_9ACTN</name>
<sequence length="70" mass="7493">MRIRPITPPLLIDEIADRVASAGTPWVRVAVDGAPPARPDRLADALATKRLILVLDNCEHLLDAAATLAD</sequence>
<evidence type="ECO:0000313" key="2">
    <source>
        <dbReference type="Proteomes" id="UP001589627"/>
    </source>
</evidence>
<dbReference type="EMBL" id="JBHLZP010000405">
    <property type="protein sequence ID" value="MFB9837660.1"/>
    <property type="molecule type" value="Genomic_DNA"/>
</dbReference>
<proteinExistence type="predicted"/>
<reference evidence="1 2" key="1">
    <citation type="submission" date="2024-09" db="EMBL/GenBank/DDBJ databases">
        <authorList>
            <person name="Sun Q."/>
            <person name="Mori K."/>
        </authorList>
    </citation>
    <scope>NUCLEOTIDE SEQUENCE [LARGE SCALE GENOMIC DNA]</scope>
    <source>
        <strain evidence="1 2">TBRC 0563</strain>
    </source>
</reference>
<organism evidence="1 2">
    <name type="scientific">Actinoallomurus acaciae</name>
    <dbReference type="NCBI Taxonomy" id="502577"/>
    <lineage>
        <taxon>Bacteria</taxon>
        <taxon>Bacillati</taxon>
        <taxon>Actinomycetota</taxon>
        <taxon>Actinomycetes</taxon>
        <taxon>Streptosporangiales</taxon>
        <taxon>Thermomonosporaceae</taxon>
        <taxon>Actinoallomurus</taxon>
    </lineage>
</organism>
<gene>
    <name evidence="1" type="ORF">ACFFNX_36410</name>
</gene>
<keyword evidence="2" id="KW-1185">Reference proteome</keyword>
<accession>A0ABV5YRF8</accession>
<protein>
    <submittedName>
        <fullName evidence="1">Uncharacterized protein</fullName>
    </submittedName>
</protein>
<comment type="caution">
    <text evidence="1">The sequence shown here is derived from an EMBL/GenBank/DDBJ whole genome shotgun (WGS) entry which is preliminary data.</text>
</comment>